<evidence type="ECO:0000256" key="12">
    <source>
        <dbReference type="RuleBase" id="RU000461"/>
    </source>
</evidence>
<evidence type="ECO:0000256" key="7">
    <source>
        <dbReference type="ARBA" id="ARBA00022989"/>
    </source>
</evidence>
<dbReference type="EMBL" id="CM010723">
    <property type="protein sequence ID" value="RZC78342.1"/>
    <property type="molecule type" value="Genomic_DNA"/>
</dbReference>
<evidence type="ECO:0000313" key="15">
    <source>
        <dbReference type="Proteomes" id="UP000316621"/>
    </source>
</evidence>
<keyword evidence="4 11" id="KW-0349">Heme</keyword>
<evidence type="ECO:0000256" key="3">
    <source>
        <dbReference type="ARBA" id="ARBA00004913"/>
    </source>
</evidence>
<dbReference type="InterPro" id="IPR036396">
    <property type="entry name" value="Cyt_P450_sf"/>
</dbReference>
<dbReference type="PRINTS" id="PR00463">
    <property type="entry name" value="EP450I"/>
</dbReference>
<feature type="binding site" description="axial binding residue" evidence="11">
    <location>
        <position position="585"/>
    </location>
    <ligand>
        <name>heme</name>
        <dbReference type="ChEBI" id="CHEBI:30413"/>
    </ligand>
    <ligandPart>
        <name>Fe</name>
        <dbReference type="ChEBI" id="CHEBI:18248"/>
    </ligandPart>
</feature>
<evidence type="ECO:0000256" key="10">
    <source>
        <dbReference type="ARBA" id="ARBA00023136"/>
    </source>
</evidence>
<dbReference type="PANTHER" id="PTHR47947">
    <property type="entry name" value="CYTOCHROME P450 82C3-RELATED"/>
    <property type="match status" value="1"/>
</dbReference>
<dbReference type="FunFam" id="1.10.630.10:FF:000026">
    <property type="entry name" value="Cytochrome P450 82C4"/>
    <property type="match status" value="1"/>
</dbReference>
<evidence type="ECO:0000256" key="1">
    <source>
        <dbReference type="ARBA" id="ARBA00001971"/>
    </source>
</evidence>
<dbReference type="GO" id="GO:0033075">
    <property type="term" value="P:isoquinoline alkaloid biosynthetic process"/>
    <property type="evidence" value="ECO:0007669"/>
    <property type="project" value="UniProtKB-ARBA"/>
</dbReference>
<dbReference type="InterPro" id="IPR017972">
    <property type="entry name" value="Cyt_P450_CS"/>
</dbReference>
<keyword evidence="6 11" id="KW-0479">Metal-binding</keyword>
<dbReference type="PRINTS" id="PR00385">
    <property type="entry name" value="P450"/>
</dbReference>
<keyword evidence="10 13" id="KW-0472">Membrane</keyword>
<evidence type="ECO:0000256" key="8">
    <source>
        <dbReference type="ARBA" id="ARBA00023002"/>
    </source>
</evidence>
<keyword evidence="5 13" id="KW-0812">Transmembrane</keyword>
<gene>
    <name evidence="14" type="ORF">C5167_002569</name>
</gene>
<keyword evidence="12" id="KW-0503">Monooxygenase</keyword>
<evidence type="ECO:0008006" key="16">
    <source>
        <dbReference type="Google" id="ProtNLM"/>
    </source>
</evidence>
<dbReference type="GO" id="GO:0004497">
    <property type="term" value="F:monooxygenase activity"/>
    <property type="evidence" value="ECO:0007669"/>
    <property type="project" value="UniProtKB-KW"/>
</dbReference>
<dbReference type="GO" id="GO:0016705">
    <property type="term" value="F:oxidoreductase activity, acting on paired donors, with incorporation or reduction of molecular oxygen"/>
    <property type="evidence" value="ECO:0007669"/>
    <property type="project" value="InterPro"/>
</dbReference>
<comment type="cofactor">
    <cofactor evidence="1 11">
        <name>heme</name>
        <dbReference type="ChEBI" id="CHEBI:30413"/>
    </cofactor>
</comment>
<comment type="subcellular location">
    <subcellularLocation>
        <location evidence="2">Membrane</location>
        <topology evidence="2">Single-pass membrane protein</topology>
    </subcellularLocation>
</comment>
<name>A0A4Y7L114_PAPSO</name>
<evidence type="ECO:0000313" key="14">
    <source>
        <dbReference type="EMBL" id="RZC78342.1"/>
    </source>
</evidence>
<dbReference type="PROSITE" id="PS00086">
    <property type="entry name" value="CYTOCHROME_P450"/>
    <property type="match status" value="1"/>
</dbReference>
<dbReference type="InterPro" id="IPR001128">
    <property type="entry name" value="Cyt_P450"/>
</dbReference>
<dbReference type="InterPro" id="IPR050651">
    <property type="entry name" value="Plant_Cytochrome_P450_Monoox"/>
</dbReference>
<dbReference type="OMA" id="EIYLCPR"/>
<evidence type="ECO:0000256" key="13">
    <source>
        <dbReference type="SAM" id="Phobius"/>
    </source>
</evidence>
<comment type="similarity">
    <text evidence="12">Belongs to the cytochrome P450 family.</text>
</comment>
<protein>
    <recommendedName>
        <fullName evidence="16">Cytochrome P450</fullName>
    </recommendedName>
</protein>
<sequence length="646" mass="72482">MAIIRPSSSALESTPLSKILEDMSDNYGPTFMIWFGMHPTLVASSWEMSKECFTTNDKFLAVRPWVLPTSTHFRPVWFFHVRSFLARAAIAGLLALLSFFYYLWISKLSRNTKLSSVQPPEVAGALPILGHLPRLLGGLGGSRPLFKILADMSDIYGPIFMVRFGMHPTLVVSSWEMAKECFTTNDKFLTGRPSGAADKYLTSGLFGFSTYGPYWREIRKISTVHLLSHRRLELFKHVPYLEVANCMKHLHRRWIDSQNQIKQNDVAAGSVKVDMGRVFGELTLNVVLKLVAGKSIFFKNDNTREYDSKDGHNKAEEEGKKLHKTIIEFYSLAGASVASDVLPFLGWLDVGGQKKRMKSVAKDMDFIAAKWLEEHRHQRRQTVLSSSAVLGSSNHDDAEDFMDVLMSILDGENDDLFFGYSRDTVIKTTCLQLIAAAADTTSVTITWALALLITNPTVLRKAQDELDAKVGKDRNIEEHDINNLVYLQAIVKETLRMYPAGPLSVPHEAIADCSIGGYEVRAGTRLLVNLWKMHRDPRVWSNPSEFKPERFLPQLDGGSGGEAANLDFRGQDFEYLPFSAGRRMCPGIDFSLQTLHMALARLLHAFDFNNDSAGLIIDMAEGSGLTMPKLTPLEIYLCPRLPAKLY</sequence>
<evidence type="ECO:0000256" key="2">
    <source>
        <dbReference type="ARBA" id="ARBA00004167"/>
    </source>
</evidence>
<dbReference type="InterPro" id="IPR002401">
    <property type="entry name" value="Cyt_P450_E_grp-I"/>
</dbReference>
<evidence type="ECO:0000256" key="11">
    <source>
        <dbReference type="PIRSR" id="PIRSR602401-1"/>
    </source>
</evidence>
<dbReference type="GO" id="GO:0005506">
    <property type="term" value="F:iron ion binding"/>
    <property type="evidence" value="ECO:0007669"/>
    <property type="project" value="InterPro"/>
</dbReference>
<evidence type="ECO:0000256" key="4">
    <source>
        <dbReference type="ARBA" id="ARBA00022617"/>
    </source>
</evidence>
<reference evidence="14 15" key="1">
    <citation type="journal article" date="2018" name="Science">
        <title>The opium poppy genome and morphinan production.</title>
        <authorList>
            <person name="Guo L."/>
            <person name="Winzer T."/>
            <person name="Yang X."/>
            <person name="Li Y."/>
            <person name="Ning Z."/>
            <person name="He Z."/>
            <person name="Teodor R."/>
            <person name="Lu Y."/>
            <person name="Bowser T.A."/>
            <person name="Graham I.A."/>
            <person name="Ye K."/>
        </authorList>
    </citation>
    <scope>NUCLEOTIDE SEQUENCE [LARGE SCALE GENOMIC DNA]</scope>
    <source>
        <strain evidence="15">cv. HN1</strain>
        <tissue evidence="14">Leaves</tissue>
    </source>
</reference>
<evidence type="ECO:0000256" key="6">
    <source>
        <dbReference type="ARBA" id="ARBA00022723"/>
    </source>
</evidence>
<proteinExistence type="inferred from homology"/>
<dbReference type="SUPFAM" id="SSF48264">
    <property type="entry name" value="Cytochrome P450"/>
    <property type="match status" value="2"/>
</dbReference>
<evidence type="ECO:0000256" key="9">
    <source>
        <dbReference type="ARBA" id="ARBA00023004"/>
    </source>
</evidence>
<dbReference type="Pfam" id="PF00067">
    <property type="entry name" value="p450"/>
    <property type="match status" value="1"/>
</dbReference>
<dbReference type="STRING" id="3469.A0A4Y7L114"/>
<organism evidence="14 15">
    <name type="scientific">Papaver somniferum</name>
    <name type="common">Opium poppy</name>
    <dbReference type="NCBI Taxonomy" id="3469"/>
    <lineage>
        <taxon>Eukaryota</taxon>
        <taxon>Viridiplantae</taxon>
        <taxon>Streptophyta</taxon>
        <taxon>Embryophyta</taxon>
        <taxon>Tracheophyta</taxon>
        <taxon>Spermatophyta</taxon>
        <taxon>Magnoliopsida</taxon>
        <taxon>Ranunculales</taxon>
        <taxon>Papaveraceae</taxon>
        <taxon>Papaveroideae</taxon>
        <taxon>Papaver</taxon>
    </lineage>
</organism>
<dbReference type="Gene3D" id="1.10.630.10">
    <property type="entry name" value="Cytochrome P450"/>
    <property type="match status" value="2"/>
</dbReference>
<keyword evidence="8 12" id="KW-0560">Oxidoreductase</keyword>
<dbReference type="PANTHER" id="PTHR47947:SF26">
    <property type="entry name" value="CYTOCHROME P450"/>
    <property type="match status" value="1"/>
</dbReference>
<keyword evidence="7 13" id="KW-1133">Transmembrane helix</keyword>
<accession>A0A4Y7L114</accession>
<dbReference type="GO" id="GO:0016020">
    <property type="term" value="C:membrane"/>
    <property type="evidence" value="ECO:0007669"/>
    <property type="project" value="UniProtKB-SubCell"/>
</dbReference>
<dbReference type="Gramene" id="RZC78342">
    <property type="protein sequence ID" value="RZC78342"/>
    <property type="gene ID" value="C5167_002569"/>
</dbReference>
<keyword evidence="9 11" id="KW-0408">Iron</keyword>
<comment type="pathway">
    <text evidence="3">Alkaloid biosynthesis.</text>
</comment>
<feature type="transmembrane region" description="Helical" evidence="13">
    <location>
        <begin position="84"/>
        <end position="104"/>
    </location>
</feature>
<evidence type="ECO:0000256" key="5">
    <source>
        <dbReference type="ARBA" id="ARBA00022692"/>
    </source>
</evidence>
<dbReference type="GO" id="GO:0020037">
    <property type="term" value="F:heme binding"/>
    <property type="evidence" value="ECO:0007669"/>
    <property type="project" value="InterPro"/>
</dbReference>
<keyword evidence="15" id="KW-1185">Reference proteome</keyword>
<dbReference type="AlphaFoldDB" id="A0A4Y7L114"/>
<dbReference type="Proteomes" id="UP000316621">
    <property type="component" value="Chromosome 9"/>
</dbReference>